<evidence type="ECO:0000313" key="1">
    <source>
        <dbReference type="EMBL" id="EJT48171.1"/>
    </source>
</evidence>
<dbReference type="Proteomes" id="UP000002748">
    <property type="component" value="Unassembled WGS sequence"/>
</dbReference>
<proteinExistence type="predicted"/>
<organism evidence="1 2">
    <name type="scientific">Trichosporon asahii var. asahii (strain ATCC 90039 / CBS 2479 / JCM 2466 / KCTC 7840 / NBRC 103889/ NCYC 2677 / UAMH 7654)</name>
    <name type="common">Yeast</name>
    <dbReference type="NCBI Taxonomy" id="1186058"/>
    <lineage>
        <taxon>Eukaryota</taxon>
        <taxon>Fungi</taxon>
        <taxon>Dikarya</taxon>
        <taxon>Basidiomycota</taxon>
        <taxon>Agaricomycotina</taxon>
        <taxon>Tremellomycetes</taxon>
        <taxon>Trichosporonales</taxon>
        <taxon>Trichosporonaceae</taxon>
        <taxon>Trichosporon</taxon>
    </lineage>
</organism>
<reference evidence="1 2" key="1">
    <citation type="journal article" date="2012" name="Eukaryot. Cell">
        <title>Draft genome sequence of CBS 2479, the standard type strain of Trichosporon asahii.</title>
        <authorList>
            <person name="Yang R.Y."/>
            <person name="Li H.T."/>
            <person name="Zhu H."/>
            <person name="Zhou G.P."/>
            <person name="Wang M."/>
            <person name="Wang L."/>
        </authorList>
    </citation>
    <scope>NUCLEOTIDE SEQUENCE [LARGE SCALE GENOMIC DNA]</scope>
    <source>
        <strain evidence="2">ATCC 90039 / CBS 2479 / JCM 2466 / KCTC 7840 / NCYC 2677 / UAMH 7654</strain>
    </source>
</reference>
<evidence type="ECO:0000313" key="2">
    <source>
        <dbReference type="Proteomes" id="UP000002748"/>
    </source>
</evidence>
<dbReference type="VEuPathDB" id="FungiDB:A1Q1_02875"/>
<dbReference type="GeneID" id="25986388"/>
<gene>
    <name evidence="1" type="ORF">A1Q1_02875</name>
</gene>
<name>J5SY90_TRIAS</name>
<dbReference type="HOGENOM" id="CLU_1732778_0_0_1"/>
<sequence>MKARFNCSVPLRHDLGLADMSGHEDVIDGQWERGVIKALAAVKPRSHEATKVRNDMECGPSRAVRFMEGSCEIAMAEDMAERLGYIDQHGPLTTASDGHLTQHAADLMRPWERRERRVLPLASLPPLTFFPPTLSQVPAPAAALSSVLSSP</sequence>
<dbReference type="RefSeq" id="XP_014179579.1">
    <property type="nucleotide sequence ID" value="XM_014324104.1"/>
</dbReference>
<comment type="caution">
    <text evidence="1">The sequence shown here is derived from an EMBL/GenBank/DDBJ whole genome shotgun (WGS) entry which is preliminary data.</text>
</comment>
<protein>
    <submittedName>
        <fullName evidence="1">Uncharacterized protein</fullName>
    </submittedName>
</protein>
<accession>J5SY90</accession>
<dbReference type="AlphaFoldDB" id="J5SY90"/>
<dbReference type="KEGG" id="tasa:A1Q1_02875"/>
<dbReference type="EMBL" id="ALBS01000211">
    <property type="protein sequence ID" value="EJT48171.1"/>
    <property type="molecule type" value="Genomic_DNA"/>
</dbReference>